<dbReference type="InterPro" id="IPR058033">
    <property type="entry name" value="ARM_TBCD_2nd"/>
</dbReference>
<reference evidence="4" key="2">
    <citation type="journal article" date="2007" name="Science">
        <title>Draft genome sequence of the sexually transmitted pathogen Trichomonas vaginalis.</title>
        <authorList>
            <person name="Carlton J.M."/>
            <person name="Hirt R.P."/>
            <person name="Silva J.C."/>
            <person name="Delcher A.L."/>
            <person name="Schatz M."/>
            <person name="Zhao Q."/>
            <person name="Wortman J.R."/>
            <person name="Bidwell S.L."/>
            <person name="Alsmark U.C.M."/>
            <person name="Besteiro S."/>
            <person name="Sicheritz-Ponten T."/>
            <person name="Noel C.J."/>
            <person name="Dacks J.B."/>
            <person name="Foster P.G."/>
            <person name="Simillion C."/>
            <person name="Van de Peer Y."/>
            <person name="Miranda-Saavedra D."/>
            <person name="Barton G.J."/>
            <person name="Westrop G.D."/>
            <person name="Mueller S."/>
            <person name="Dessi D."/>
            <person name="Fiori P.L."/>
            <person name="Ren Q."/>
            <person name="Paulsen I."/>
            <person name="Zhang H."/>
            <person name="Bastida-Corcuera F.D."/>
            <person name="Simoes-Barbosa A."/>
            <person name="Brown M.T."/>
            <person name="Hayes R.D."/>
            <person name="Mukherjee M."/>
            <person name="Okumura C.Y."/>
            <person name="Schneider R."/>
            <person name="Smith A.J."/>
            <person name="Vanacova S."/>
            <person name="Villalvazo M."/>
            <person name="Haas B.J."/>
            <person name="Pertea M."/>
            <person name="Feldblyum T.V."/>
            <person name="Utterback T.R."/>
            <person name="Shu C.L."/>
            <person name="Osoegawa K."/>
            <person name="de Jong P.J."/>
            <person name="Hrdy I."/>
            <person name="Horvathova L."/>
            <person name="Zubacova Z."/>
            <person name="Dolezal P."/>
            <person name="Malik S.B."/>
            <person name="Logsdon J.M. Jr."/>
            <person name="Henze K."/>
            <person name="Gupta A."/>
            <person name="Wang C.C."/>
            <person name="Dunne R.L."/>
            <person name="Upcroft J.A."/>
            <person name="Upcroft P."/>
            <person name="White O."/>
            <person name="Salzberg S.L."/>
            <person name="Tang P."/>
            <person name="Chiu C.-H."/>
            <person name="Lee Y.-S."/>
            <person name="Embley T.M."/>
            <person name="Coombs G.H."/>
            <person name="Mottram J.C."/>
            <person name="Tachezy J."/>
            <person name="Fraser-Liggett C.M."/>
            <person name="Johnson P.J."/>
        </authorList>
    </citation>
    <scope>NUCLEOTIDE SEQUENCE [LARGE SCALE GENOMIC DNA]</scope>
    <source>
        <strain evidence="4">G3</strain>
    </source>
</reference>
<dbReference type="Pfam" id="PF23579">
    <property type="entry name" value="ARM_TBCD"/>
    <property type="match status" value="1"/>
</dbReference>
<accession>A2DEB5</accession>
<evidence type="ECO:0000256" key="1">
    <source>
        <dbReference type="ARBA" id="ARBA00023186"/>
    </source>
</evidence>
<evidence type="ECO:0000259" key="3">
    <source>
        <dbReference type="Pfam" id="PF25767"/>
    </source>
</evidence>
<dbReference type="GO" id="GO:0007021">
    <property type="term" value="P:tubulin complex assembly"/>
    <property type="evidence" value="ECO:0007669"/>
    <property type="project" value="InterPro"/>
</dbReference>
<dbReference type="PANTHER" id="PTHR12658:SF0">
    <property type="entry name" value="TUBULIN-SPECIFIC CHAPERONE D"/>
    <property type="match status" value="1"/>
</dbReference>
<reference evidence="4" key="1">
    <citation type="submission" date="2006-10" db="EMBL/GenBank/DDBJ databases">
        <authorList>
            <person name="Amadeo P."/>
            <person name="Zhao Q."/>
            <person name="Wortman J."/>
            <person name="Fraser-Liggett C."/>
            <person name="Carlton J."/>
        </authorList>
    </citation>
    <scope>NUCLEOTIDE SEQUENCE</scope>
    <source>
        <strain evidence="4">G3</strain>
    </source>
</reference>
<dbReference type="KEGG" id="tva:5466881"/>
<dbReference type="InterPro" id="IPR033162">
    <property type="entry name" value="TBCD"/>
</dbReference>
<organism evidence="4 5">
    <name type="scientific">Trichomonas vaginalis (strain ATCC PRA-98 / G3)</name>
    <dbReference type="NCBI Taxonomy" id="412133"/>
    <lineage>
        <taxon>Eukaryota</taxon>
        <taxon>Metamonada</taxon>
        <taxon>Parabasalia</taxon>
        <taxon>Trichomonadida</taxon>
        <taxon>Trichomonadidae</taxon>
        <taxon>Trichomonas</taxon>
    </lineage>
</organism>
<dbReference type="Proteomes" id="UP000001542">
    <property type="component" value="Unassembled WGS sequence"/>
</dbReference>
<dbReference type="eggNOG" id="KOG1943">
    <property type="taxonomic scope" value="Eukaryota"/>
</dbReference>
<dbReference type="VEuPathDB" id="TrichDB:TVAGG3_0175580"/>
<evidence type="ECO:0000313" key="4">
    <source>
        <dbReference type="EMBL" id="EAY21333.1"/>
    </source>
</evidence>
<dbReference type="GO" id="GO:0000226">
    <property type="term" value="P:microtubule cytoskeleton organization"/>
    <property type="evidence" value="ECO:0000318"/>
    <property type="project" value="GO_Central"/>
</dbReference>
<dbReference type="SUPFAM" id="SSF48371">
    <property type="entry name" value="ARM repeat"/>
    <property type="match status" value="1"/>
</dbReference>
<keyword evidence="5" id="KW-1185">Reference proteome</keyword>
<dbReference type="GO" id="GO:0007023">
    <property type="term" value="P:post-chaperonin tubulin folding pathway"/>
    <property type="evidence" value="ECO:0007669"/>
    <property type="project" value="InterPro"/>
</dbReference>
<dbReference type="Pfam" id="PF12612">
    <property type="entry name" value="TFCD_C"/>
    <property type="match status" value="1"/>
</dbReference>
<name>A2DEB5_TRIV3</name>
<dbReference type="InterPro" id="IPR011989">
    <property type="entry name" value="ARM-like"/>
</dbReference>
<feature type="domain" description="Tubulin-folding cofactor D C-terminal" evidence="2">
    <location>
        <begin position="805"/>
        <end position="1012"/>
    </location>
</feature>
<sequence>MSDIRLGDADEVSALVISENKEKVEEQKPLVNVDDIVQDSTIMIEMAQRLAKNYEDVEAAGTLIELVAPYIEFPQLLDSTLNKLMSCLTKACIESLGKNVPNMIYMCIYNLSNIRGFREILPLFPNQVELFEPVTKVFCQDIQSWEVKFVLCLWLSQLSLVPFDIATIGSTLADDLLEWATKLLSSPTKASESSAFFLSRLFQRKDMVEKRANFIKQACSHITDKSERLVTNYLRTLFYIFNNQDYNLVQQFGNTMYDTLSILSESPSAHQRLFQIKIIQKVGLAFLPPRVAKWRYQRGSRTLNLDGNQAKQSNGPTESASDALYKNEDDFYVDEIVEKILALLFDALESHLTVVRWSASKGIARIVERLPYDDASQTVDYLFKLFELTDNDNLIHGACLTLAQFTLRGIILPSNLPRVISVVMNSLISDIPHGNHTVAESVRDAGCFICWALARSYDGPTLEPYALTLAQQLVNVFLFDRCVNIRRSASAAFQENVGRHGRFPHGLELIHIADFVTVSSKAGCYSRITRFVAQFPEYSESMAKYLVNDRLTHWDQEVRELASGAIQMLALEFPHVITINLVDEICIHCMSIDVDIRHGGLECLGRLLKVRDVEEECLKDLLKLDSNYQIDNVKCSFIRMLAAAVKRGHKVDDYAEQMKQWMTEGTNEVQNAVVDSLNYLNEGEGNNVLDDNFFDTMLNDLKSPGVAAALSSFPSEFAKKKINVIIDSIKKIFSEKESITDTKKNIMESLVYISQFCNDDNLIEILKLGLNDRTTTKKGDEGSLVRGPALKTLDALIAKRNIGKELVIDVLKLCLDKITGIREYAVKILLKIAYYTEDLPNRESVLRLLKSQNKANVPDADKLPLLEDVLKILNKDQTAPKWLEVMRLAEVQNISIEHFNQLIVVPDYAETVVEGLISCSGAFAPDLSKRSRNSLLSFMRKKGTDNAKLVSSIIIQLYTKQWGIVNFQNSLFAFLPLLLGSGVLSGENLADFADKFLSVTEQKYFNKKTPQKLLRITRVLGSLAAVCDGNEMKRAFALLAPLFVCEYANVRDSSANELYSNLKARSVSSNPLPFSFEEAEAVLTKTQWREVVSQEAINKLCGLYGVDAPVVTETDEQNATTTKKESYNYGLLAKSMY</sequence>
<dbReference type="RefSeq" id="XP_001582319.1">
    <property type="nucleotide sequence ID" value="XM_001582269.1"/>
</dbReference>
<feature type="domain" description="Tubulin-folding cofactor D ARM repeats" evidence="3">
    <location>
        <begin position="272"/>
        <end position="507"/>
    </location>
</feature>
<dbReference type="InParanoid" id="A2DEB5"/>
<dbReference type="Pfam" id="PF25767">
    <property type="entry name" value="ARM_TBCD_2nd"/>
    <property type="match status" value="1"/>
</dbReference>
<evidence type="ECO:0000259" key="2">
    <source>
        <dbReference type="Pfam" id="PF12612"/>
    </source>
</evidence>
<keyword evidence="1" id="KW-0143">Chaperone</keyword>
<dbReference type="InterPro" id="IPR016024">
    <property type="entry name" value="ARM-type_fold"/>
</dbReference>
<dbReference type="PANTHER" id="PTHR12658">
    <property type="entry name" value="BETA-TUBULIN COFACTOR D"/>
    <property type="match status" value="1"/>
</dbReference>
<dbReference type="AlphaFoldDB" id="A2DEB5"/>
<dbReference type="GO" id="GO:0048487">
    <property type="term" value="F:beta-tubulin binding"/>
    <property type="evidence" value="ECO:0000318"/>
    <property type="project" value="GO_Central"/>
</dbReference>
<dbReference type="InterPro" id="IPR022577">
    <property type="entry name" value="TBCD_C"/>
</dbReference>
<proteinExistence type="predicted"/>
<dbReference type="STRING" id="5722.A2DEB5"/>
<gene>
    <name evidence="4" type="ORF">TVAG_167080</name>
</gene>
<dbReference type="EMBL" id="DS113191">
    <property type="protein sequence ID" value="EAY21333.1"/>
    <property type="molecule type" value="Genomic_DNA"/>
</dbReference>
<protein>
    <submittedName>
        <fullName evidence="4">Beta-tubulin cofactor D family protein</fullName>
    </submittedName>
</protein>
<dbReference type="OrthoDB" id="10253476at2759"/>
<dbReference type="Gene3D" id="1.25.10.10">
    <property type="entry name" value="Leucine-rich Repeat Variant"/>
    <property type="match status" value="2"/>
</dbReference>
<evidence type="ECO:0000313" key="5">
    <source>
        <dbReference type="Proteomes" id="UP000001542"/>
    </source>
</evidence>
<dbReference type="GO" id="GO:0006457">
    <property type="term" value="P:protein folding"/>
    <property type="evidence" value="ECO:0000318"/>
    <property type="project" value="GO_Central"/>
</dbReference>
<dbReference type="VEuPathDB" id="TrichDB:TVAG_167080"/>
<dbReference type="GO" id="GO:0005096">
    <property type="term" value="F:GTPase activator activity"/>
    <property type="evidence" value="ECO:0000318"/>
    <property type="project" value="GO_Central"/>
</dbReference>
<dbReference type="FunCoup" id="A2DEB5">
    <property type="interactions" value="497"/>
</dbReference>